<protein>
    <submittedName>
        <fullName evidence="1">Uncharacterized protein</fullName>
    </submittedName>
</protein>
<sequence>MTKNSTPFDPHPYLHTSEIFGLSSASIQENPYKSTSGDAREGLMAHVWCSSESLAAAREGEPLGLLKQSPGPVL</sequence>
<dbReference type="EMBL" id="CM017688">
    <property type="protein sequence ID" value="TYH31075.1"/>
    <property type="molecule type" value="Genomic_DNA"/>
</dbReference>
<evidence type="ECO:0000313" key="2">
    <source>
        <dbReference type="Proteomes" id="UP000323506"/>
    </source>
</evidence>
<organism evidence="1 2">
    <name type="scientific">Gossypium darwinii</name>
    <name type="common">Darwin's cotton</name>
    <name type="synonym">Gossypium barbadense var. darwinii</name>
    <dbReference type="NCBI Taxonomy" id="34276"/>
    <lineage>
        <taxon>Eukaryota</taxon>
        <taxon>Viridiplantae</taxon>
        <taxon>Streptophyta</taxon>
        <taxon>Embryophyta</taxon>
        <taxon>Tracheophyta</taxon>
        <taxon>Spermatophyta</taxon>
        <taxon>Magnoliopsida</taxon>
        <taxon>eudicotyledons</taxon>
        <taxon>Gunneridae</taxon>
        <taxon>Pentapetalae</taxon>
        <taxon>rosids</taxon>
        <taxon>malvids</taxon>
        <taxon>Malvales</taxon>
        <taxon>Malvaceae</taxon>
        <taxon>Malvoideae</taxon>
        <taxon>Gossypium</taxon>
    </lineage>
</organism>
<name>A0A5D2HLA1_GOSDA</name>
<evidence type="ECO:0000313" key="1">
    <source>
        <dbReference type="EMBL" id="TYH31075.1"/>
    </source>
</evidence>
<gene>
    <name evidence="1" type="ORF">ES288_A01G144700v1</name>
</gene>
<accession>A0A5D2HLA1</accession>
<dbReference type="AlphaFoldDB" id="A0A5D2HLA1"/>
<keyword evidence="2" id="KW-1185">Reference proteome</keyword>
<reference evidence="1 2" key="1">
    <citation type="submission" date="2019-06" db="EMBL/GenBank/DDBJ databases">
        <title>WGS assembly of Gossypium darwinii.</title>
        <authorList>
            <person name="Chen Z.J."/>
            <person name="Sreedasyam A."/>
            <person name="Ando A."/>
            <person name="Song Q."/>
            <person name="De L."/>
            <person name="Hulse-Kemp A."/>
            <person name="Ding M."/>
            <person name="Ye W."/>
            <person name="Kirkbride R."/>
            <person name="Jenkins J."/>
            <person name="Plott C."/>
            <person name="Lovell J."/>
            <person name="Lin Y.-M."/>
            <person name="Vaughn R."/>
            <person name="Liu B."/>
            <person name="Li W."/>
            <person name="Simpson S."/>
            <person name="Scheffler B."/>
            <person name="Saski C."/>
            <person name="Grover C."/>
            <person name="Hu G."/>
            <person name="Conover J."/>
            <person name="Carlson J."/>
            <person name="Shu S."/>
            <person name="Boston L."/>
            <person name="Williams M."/>
            <person name="Peterson D."/>
            <person name="Mcgee K."/>
            <person name="Jones D."/>
            <person name="Wendel J."/>
            <person name="Stelly D."/>
            <person name="Grimwood J."/>
            <person name="Schmutz J."/>
        </authorList>
    </citation>
    <scope>NUCLEOTIDE SEQUENCE [LARGE SCALE GENOMIC DNA]</scope>
    <source>
        <strain evidence="1">1808015.09</strain>
    </source>
</reference>
<proteinExistence type="predicted"/>
<dbReference type="Proteomes" id="UP000323506">
    <property type="component" value="Chromosome A01"/>
</dbReference>